<evidence type="ECO:0000313" key="1">
    <source>
        <dbReference type="EMBL" id="KAG9223430.1"/>
    </source>
</evidence>
<keyword evidence="2" id="KW-1185">Reference proteome</keyword>
<comment type="caution">
    <text evidence="1">The sequence shown here is derived from an EMBL/GenBank/DDBJ whole genome shotgun (WGS) entry which is preliminary data.</text>
</comment>
<gene>
    <name evidence="1" type="ORF">CCMSSC00406_0007617</name>
</gene>
<accession>A0ACB7IZ29</accession>
<reference evidence="1 2" key="1">
    <citation type="journal article" date="2021" name="Appl. Environ. Microbiol.">
        <title>Genetic linkage and physical mapping for an oyster mushroom Pleurotus cornucopiae and QTL analysis for the trait cap color.</title>
        <authorList>
            <person name="Zhang Y."/>
            <person name="Gao W."/>
            <person name="Sonnenberg A."/>
            <person name="Chen Q."/>
            <person name="Zhang J."/>
            <person name="Huang C."/>
        </authorList>
    </citation>
    <scope>NUCLEOTIDE SEQUENCE [LARGE SCALE GENOMIC DNA]</scope>
    <source>
        <strain evidence="1">CCMSSC00406</strain>
    </source>
</reference>
<proteinExistence type="predicted"/>
<dbReference type="EMBL" id="WQMT02000005">
    <property type="protein sequence ID" value="KAG9223430.1"/>
    <property type="molecule type" value="Genomic_DNA"/>
</dbReference>
<evidence type="ECO:0000313" key="2">
    <source>
        <dbReference type="Proteomes" id="UP000824881"/>
    </source>
</evidence>
<dbReference type="Proteomes" id="UP000824881">
    <property type="component" value="Unassembled WGS sequence"/>
</dbReference>
<name>A0ACB7IZ29_PLECO</name>
<protein>
    <submittedName>
        <fullName evidence="1">Uncharacterized protein</fullName>
    </submittedName>
</protein>
<organism evidence="1 2">
    <name type="scientific">Pleurotus cornucopiae</name>
    <name type="common">Cornucopia mushroom</name>
    <dbReference type="NCBI Taxonomy" id="5321"/>
    <lineage>
        <taxon>Eukaryota</taxon>
        <taxon>Fungi</taxon>
        <taxon>Dikarya</taxon>
        <taxon>Basidiomycota</taxon>
        <taxon>Agaricomycotina</taxon>
        <taxon>Agaricomycetes</taxon>
        <taxon>Agaricomycetidae</taxon>
        <taxon>Agaricales</taxon>
        <taxon>Pleurotineae</taxon>
        <taxon>Pleurotaceae</taxon>
        <taxon>Pleurotus</taxon>
    </lineage>
</organism>
<sequence length="1319" mass="147589">MFAAQLLILMVAYAHASDSTHTLEWSSPVAGTNFTSGDVIKGGWIASPAVVSPSFRLCAYAGDSKDQKRESGSESAGNGDGLGSCGAAIWPAVKGDDDRVSTVSMIAPTVTTELDYFIRMEDNFSNVYISPVFALSPKLHNASSNKSSESEAATDGAGDDTALAPLAVPTSAPAPPVVPPPVDNPQYPISAPNLGSNPPPSSDASPLPPLSKPAATAPAPITPARPAAAPYGPTALGTPSFLAAHSTPPVAAIAVPASIAGAIILLATVLSLDRYMKQRRLRMSEKEALSSKSLATEKLKADDEERKYYHDRFAPPPLYMPTVEYTQVPRRMTRQAFAARIQGGNPNYGYAYPANRYVGPRHSPSNASSLYSAASVRTPSPHSPHFSLPPMRTMPSPPSLPLPYTYTYERQEEPVPVTQSILADYLLPRSAQPQQPERRIPMPQRAYVRRVDELPPLSDNPWEREQINVWHYSSTPSSENPESRTQPSEARPAVVPRRVQNPAVAPIIPPLEYPSDLNYTPIVFGMAPHHHWSMKHVELNTLRRNVVDETQGHYIVSMDPNDFLHEFLPWNNFKTRVFRAFKAQKPSAERINHLIAMGAKTEREMYGCFNNAFSGWPDALGAKCRNINFHDTHNYRDSFSGLGPDCVIEDQEIVRRRKKLKVDFANLLSFVEFKVSELMDAFIDVDGEEYSGKKADSNDADEEAGGDEVEEEDDNLGDIPDAYTAEDEPCGKYNPEEPETDLGLEDDAALAPSKAHPSENDSIAGADTRGQIASYAGVAMAMQFRSHLFSVLICGRYARFIRWDRSCAIVSRRFDYTVYPEILFEFYHRFAQLTKYKRGLLPNFKTLRKEDGETALKAFERFAKETFEGQDIEEYKLQAQLRTRSMLRMEYKGERYAVPTPSFDGGMYSPFGRLTRNRPVVRLLAQEEKCEVLYFKEYWREHSDFTEPESRVYELISKDANLSNNPHFATMRAGGDIEIEGQPVNTIGHEYADSPWVVGEMRVRKLTAHFIILSTIGRDLRTFRSARDLVSCIADAMEAHQLAYDVLHILHRDISAGNILMSTQKPPRGILIDWDHCIFMNKLTKDRETRMKRTGTWQFMSAHLAANPKTAPHSLVDDRESALHVLMCLAIKYLRHNKGDHYCMRDLLSMFDDFIEKPGNPHKQATTQKSNVIKLKGPDIVFDLKPINQLIKRLCTNFAARYENPENDSDSEDEDAGQLNRTRSNRLSNLKKKDWLYSEFRKFAAKLPEPQGNETDHVHNSKHIQDVRQGQGKRGREDDLCDGTDGSKLAKPYDILAFMVNAKHEASAPPDRKRQCTGK</sequence>